<evidence type="ECO:0000313" key="5">
    <source>
        <dbReference type="EMBL" id="ALC83925.1"/>
    </source>
</evidence>
<evidence type="ECO:0000256" key="3">
    <source>
        <dbReference type="PROSITE-ProRule" id="PRU00335"/>
    </source>
</evidence>
<dbReference type="InterPro" id="IPR023772">
    <property type="entry name" value="DNA-bd_HTH_TetR-type_CS"/>
</dbReference>
<accession>A0A0M4G120</accession>
<dbReference type="RefSeq" id="WP_053605806.1">
    <property type="nucleotide sequence ID" value="NZ_CP012600.1"/>
</dbReference>
<dbReference type="PROSITE" id="PS50977">
    <property type="entry name" value="HTH_TETR_2"/>
    <property type="match status" value="1"/>
</dbReference>
<evidence type="ECO:0000259" key="4">
    <source>
        <dbReference type="PROSITE" id="PS50977"/>
    </source>
</evidence>
<keyword evidence="1" id="KW-0678">Repressor</keyword>
<reference evidence="6" key="1">
    <citation type="submission" date="2015-08" db="EMBL/GenBank/DDBJ databases">
        <title>Genome sequencing project for genomic taxonomy and phylogenomics of Bacillus-like bacteria.</title>
        <authorList>
            <person name="Liu B."/>
            <person name="Wang J."/>
            <person name="Zhu Y."/>
            <person name="Liu G."/>
            <person name="Chen Q."/>
            <person name="Chen Z."/>
            <person name="Lan J."/>
            <person name="Che J."/>
            <person name="Ge C."/>
            <person name="Shi H."/>
            <person name="Pan Z."/>
            <person name="Liu X."/>
        </authorList>
    </citation>
    <scope>NUCLEOTIDE SEQUENCE [LARGE SCALE GENOMIC DNA]</scope>
    <source>
        <strain evidence="6">FJAT-4402</strain>
    </source>
</reference>
<dbReference type="PANTHER" id="PTHR43479">
    <property type="entry name" value="ACREF/ENVCD OPERON REPRESSOR-RELATED"/>
    <property type="match status" value="1"/>
</dbReference>
<keyword evidence="6" id="KW-1185">Reference proteome</keyword>
<keyword evidence="2 3" id="KW-0238">DNA-binding</keyword>
<dbReference type="STRING" id="1441095.AM592_22300"/>
<dbReference type="AlphaFoldDB" id="A0A0M4G120"/>
<dbReference type="Gene3D" id="1.10.357.10">
    <property type="entry name" value="Tetracycline Repressor, domain 2"/>
    <property type="match status" value="1"/>
</dbReference>
<proteinExistence type="predicted"/>
<reference evidence="5 6" key="2">
    <citation type="journal article" date="2016" name="Int. J. Syst. Evol. Microbiol.">
        <title>Bacillus gobiensis sp. nov., isolated from a soil sample.</title>
        <authorList>
            <person name="Liu B."/>
            <person name="Liu G.H."/>
            <person name="Cetin S."/>
            <person name="Schumann P."/>
            <person name="Pan Z.Z."/>
            <person name="Chen Q.Q."/>
        </authorList>
    </citation>
    <scope>NUCLEOTIDE SEQUENCE [LARGE SCALE GENOMIC DNA]</scope>
    <source>
        <strain evidence="5 6">FJAT-4402</strain>
    </source>
</reference>
<dbReference type="OrthoDB" id="9812993at2"/>
<gene>
    <name evidence="5" type="ORF">AM592_22300</name>
</gene>
<name>A0A0M4G120_9BACI</name>
<organism evidence="5 6">
    <name type="scientific">Bacillus gobiensis</name>
    <dbReference type="NCBI Taxonomy" id="1441095"/>
    <lineage>
        <taxon>Bacteria</taxon>
        <taxon>Bacillati</taxon>
        <taxon>Bacillota</taxon>
        <taxon>Bacilli</taxon>
        <taxon>Bacillales</taxon>
        <taxon>Bacillaceae</taxon>
        <taxon>Bacillus</taxon>
    </lineage>
</organism>
<dbReference type="GO" id="GO:0003677">
    <property type="term" value="F:DNA binding"/>
    <property type="evidence" value="ECO:0007669"/>
    <property type="project" value="UniProtKB-UniRule"/>
</dbReference>
<dbReference type="Proteomes" id="UP000067625">
    <property type="component" value="Chromosome"/>
</dbReference>
<dbReference type="PANTHER" id="PTHR43479:SF22">
    <property type="entry name" value="TRANSCRIPTIONAL REGULATOR, TETR FAMILY"/>
    <property type="match status" value="1"/>
</dbReference>
<dbReference type="PRINTS" id="PR00455">
    <property type="entry name" value="HTHTETR"/>
</dbReference>
<feature type="domain" description="HTH tetR-type" evidence="4">
    <location>
        <begin position="2"/>
        <end position="62"/>
    </location>
</feature>
<dbReference type="InterPro" id="IPR050624">
    <property type="entry name" value="HTH-type_Tx_Regulator"/>
</dbReference>
<dbReference type="InterPro" id="IPR001647">
    <property type="entry name" value="HTH_TetR"/>
</dbReference>
<evidence type="ECO:0000256" key="2">
    <source>
        <dbReference type="ARBA" id="ARBA00023125"/>
    </source>
</evidence>
<feature type="DNA-binding region" description="H-T-H motif" evidence="3">
    <location>
        <begin position="25"/>
        <end position="44"/>
    </location>
</feature>
<evidence type="ECO:0000256" key="1">
    <source>
        <dbReference type="ARBA" id="ARBA00022491"/>
    </source>
</evidence>
<dbReference type="PROSITE" id="PS01081">
    <property type="entry name" value="HTH_TETR_1"/>
    <property type="match status" value="1"/>
</dbReference>
<dbReference type="PATRIC" id="fig|1441095.3.peg.4927"/>
<dbReference type="EMBL" id="CP012600">
    <property type="protein sequence ID" value="ALC83925.1"/>
    <property type="molecule type" value="Genomic_DNA"/>
</dbReference>
<dbReference type="InterPro" id="IPR009057">
    <property type="entry name" value="Homeodomain-like_sf"/>
</dbReference>
<dbReference type="SUPFAM" id="SSF46689">
    <property type="entry name" value="Homeodomain-like"/>
    <property type="match status" value="1"/>
</dbReference>
<dbReference type="Pfam" id="PF00440">
    <property type="entry name" value="TetR_N"/>
    <property type="match status" value="1"/>
</dbReference>
<protein>
    <recommendedName>
        <fullName evidence="4">HTH tetR-type domain-containing protein</fullName>
    </recommendedName>
</protein>
<evidence type="ECO:0000313" key="6">
    <source>
        <dbReference type="Proteomes" id="UP000067625"/>
    </source>
</evidence>
<sequence length="282" mass="33000">MKEKEIIIIEAGIKLFAKKGFSSTTIQEIAEECGISKGSFYLHFKSKEALLLSTFEYYLNFSMENLNKIRLKHDDPREAFIEQTAYQFKEIFDHRDFIVMMIREHTIPTRRSMSDFFQRATKFSNEFYLNALSDIYRSKIDVFKYDLNMIVQGMITSYKNLFLFSNITLDFTKLAEFILERMDDIVEGLTRSNKAPVLTEQAVFDGLFFPASSQDHILKEIKRLSSAENIIEDHLITLQVLEEEMKKDEPRKPVLQGMLANIQGDEEFDSLVQLIKDVYKLE</sequence>